<dbReference type="Proteomes" id="UP000315751">
    <property type="component" value="Unassembled WGS sequence"/>
</dbReference>
<gene>
    <name evidence="3" type="ORF">FBZ90_107340</name>
</gene>
<accession>A0A560H736</accession>
<reference evidence="3 4" key="1">
    <citation type="submission" date="2019-06" db="EMBL/GenBank/DDBJ databases">
        <title>Genomic Encyclopedia of Type Strains, Phase IV (KMG-V): Genome sequencing to study the core and pangenomes of soil and plant-associated prokaryotes.</title>
        <authorList>
            <person name="Whitman W."/>
        </authorList>
    </citation>
    <scope>NUCLEOTIDE SEQUENCE [LARGE SCALE GENOMIC DNA]</scope>
    <source>
        <strain evidence="3 4">BR 11622</strain>
    </source>
</reference>
<keyword evidence="2" id="KW-1133">Transmembrane helix</keyword>
<name>A0A560H736_9PROT</name>
<feature type="transmembrane region" description="Helical" evidence="2">
    <location>
        <begin position="28"/>
        <end position="46"/>
    </location>
</feature>
<organism evidence="3 4">
    <name type="scientific">Nitrospirillum amazonense</name>
    <dbReference type="NCBI Taxonomy" id="28077"/>
    <lineage>
        <taxon>Bacteria</taxon>
        <taxon>Pseudomonadati</taxon>
        <taxon>Pseudomonadota</taxon>
        <taxon>Alphaproteobacteria</taxon>
        <taxon>Rhodospirillales</taxon>
        <taxon>Azospirillaceae</taxon>
        <taxon>Nitrospirillum</taxon>
    </lineage>
</organism>
<keyword evidence="2" id="KW-0812">Transmembrane</keyword>
<keyword evidence="2" id="KW-0472">Membrane</keyword>
<comment type="caution">
    <text evidence="3">The sequence shown here is derived from an EMBL/GenBank/DDBJ whole genome shotgun (WGS) entry which is preliminary data.</text>
</comment>
<evidence type="ECO:0000256" key="1">
    <source>
        <dbReference type="SAM" id="MobiDB-lite"/>
    </source>
</evidence>
<dbReference type="EMBL" id="VITR01000007">
    <property type="protein sequence ID" value="TWB41961.1"/>
    <property type="molecule type" value="Genomic_DNA"/>
</dbReference>
<evidence type="ECO:0000313" key="4">
    <source>
        <dbReference type="Proteomes" id="UP000315751"/>
    </source>
</evidence>
<proteinExistence type="predicted"/>
<evidence type="ECO:0000256" key="2">
    <source>
        <dbReference type="SAM" id="Phobius"/>
    </source>
</evidence>
<protein>
    <submittedName>
        <fullName evidence="3">Uncharacterized protein</fullName>
    </submittedName>
</protein>
<sequence>MNSDAGETVADLPLVRVRPTADKSAGRWLLLAVTAVGMILLAAWSSSGESNAAPAKVPAQLSGAPAEQ</sequence>
<feature type="region of interest" description="Disordered" evidence="1">
    <location>
        <begin position="48"/>
        <end position="68"/>
    </location>
</feature>
<keyword evidence="4" id="KW-1185">Reference proteome</keyword>
<dbReference type="AlphaFoldDB" id="A0A560H736"/>
<evidence type="ECO:0000313" key="3">
    <source>
        <dbReference type="EMBL" id="TWB41961.1"/>
    </source>
</evidence>